<dbReference type="InterPro" id="IPR018247">
    <property type="entry name" value="EF_Hand_1_Ca_BS"/>
</dbReference>
<dbReference type="EMBL" id="GG662770">
    <property type="protein sequence ID" value="EAR91568.2"/>
    <property type="molecule type" value="Genomic_DNA"/>
</dbReference>
<dbReference type="Proteomes" id="UP000009168">
    <property type="component" value="Unassembled WGS sequence"/>
</dbReference>
<dbReference type="PANTHER" id="PTHR34894:SF5">
    <property type="entry name" value="EF-HAND DOMAIN-CONTAINING PROTEIN"/>
    <property type="match status" value="1"/>
</dbReference>
<keyword evidence="4" id="KW-1185">Reference proteome</keyword>
<feature type="compositionally biased region" description="Polar residues" evidence="2">
    <location>
        <begin position="1210"/>
        <end position="1230"/>
    </location>
</feature>
<evidence type="ECO:0000313" key="3">
    <source>
        <dbReference type="EMBL" id="EAR91568.2"/>
    </source>
</evidence>
<evidence type="ECO:0008006" key="5">
    <source>
        <dbReference type="Google" id="ProtNLM"/>
    </source>
</evidence>
<dbReference type="GeneID" id="7847191"/>
<feature type="coiled-coil region" evidence="1">
    <location>
        <begin position="1104"/>
        <end position="1142"/>
    </location>
</feature>
<dbReference type="eggNOG" id="ENOG502RT07">
    <property type="taxonomic scope" value="Eukaryota"/>
</dbReference>
<evidence type="ECO:0000256" key="1">
    <source>
        <dbReference type="SAM" id="Coils"/>
    </source>
</evidence>
<organism evidence="3 4">
    <name type="scientific">Tetrahymena thermophila (strain SB210)</name>
    <dbReference type="NCBI Taxonomy" id="312017"/>
    <lineage>
        <taxon>Eukaryota</taxon>
        <taxon>Sar</taxon>
        <taxon>Alveolata</taxon>
        <taxon>Ciliophora</taxon>
        <taxon>Intramacronucleata</taxon>
        <taxon>Oligohymenophorea</taxon>
        <taxon>Hymenostomatida</taxon>
        <taxon>Tetrahymenina</taxon>
        <taxon>Tetrahymenidae</taxon>
        <taxon>Tetrahymena</taxon>
    </lineage>
</organism>
<feature type="region of interest" description="Disordered" evidence="2">
    <location>
        <begin position="1143"/>
        <end position="1274"/>
    </location>
</feature>
<dbReference type="HOGENOM" id="CLU_237779_0_0_1"/>
<dbReference type="PANTHER" id="PTHR34894">
    <property type="entry name" value="SAM-DEPENDENT METHYLTRANSFERASE RSMI, CONSERVED SITE"/>
    <property type="match status" value="1"/>
</dbReference>
<accession>Q233L2</accession>
<dbReference type="InParanoid" id="Q233L2"/>
<reference evidence="4" key="1">
    <citation type="journal article" date="2006" name="PLoS Biol.">
        <title>Macronuclear genome sequence of the ciliate Tetrahymena thermophila, a model eukaryote.</title>
        <authorList>
            <person name="Eisen J.A."/>
            <person name="Coyne R.S."/>
            <person name="Wu M."/>
            <person name="Wu D."/>
            <person name="Thiagarajan M."/>
            <person name="Wortman J.R."/>
            <person name="Badger J.H."/>
            <person name="Ren Q."/>
            <person name="Amedeo P."/>
            <person name="Jones K.M."/>
            <person name="Tallon L.J."/>
            <person name="Delcher A.L."/>
            <person name="Salzberg S.L."/>
            <person name="Silva J.C."/>
            <person name="Haas B.J."/>
            <person name="Majoros W.H."/>
            <person name="Farzad M."/>
            <person name="Carlton J.M."/>
            <person name="Smith R.K. Jr."/>
            <person name="Garg J."/>
            <person name="Pearlman R.E."/>
            <person name="Karrer K.M."/>
            <person name="Sun L."/>
            <person name="Manning G."/>
            <person name="Elde N.C."/>
            <person name="Turkewitz A.P."/>
            <person name="Asai D.J."/>
            <person name="Wilkes D.E."/>
            <person name="Wang Y."/>
            <person name="Cai H."/>
            <person name="Collins K."/>
            <person name="Stewart B.A."/>
            <person name="Lee S.R."/>
            <person name="Wilamowska K."/>
            <person name="Weinberg Z."/>
            <person name="Ruzzo W.L."/>
            <person name="Wloga D."/>
            <person name="Gaertig J."/>
            <person name="Frankel J."/>
            <person name="Tsao C.-C."/>
            <person name="Gorovsky M.A."/>
            <person name="Keeling P.J."/>
            <person name="Waller R.F."/>
            <person name="Patron N.J."/>
            <person name="Cherry J.M."/>
            <person name="Stover N.A."/>
            <person name="Krieger C.J."/>
            <person name="del Toro C."/>
            <person name="Ryder H.F."/>
            <person name="Williamson S.C."/>
            <person name="Barbeau R.A."/>
            <person name="Hamilton E.P."/>
            <person name="Orias E."/>
        </authorList>
    </citation>
    <scope>NUCLEOTIDE SEQUENCE [LARGE SCALE GENOMIC DNA]</scope>
    <source>
        <strain evidence="4">SB210</strain>
    </source>
</reference>
<feature type="compositionally biased region" description="Low complexity" evidence="2">
    <location>
        <begin position="1310"/>
        <end position="1320"/>
    </location>
</feature>
<gene>
    <name evidence="3" type="ORF">TTHERM_00391380</name>
</gene>
<feature type="coiled-coil region" evidence="1">
    <location>
        <begin position="679"/>
        <end position="785"/>
    </location>
</feature>
<feature type="region of interest" description="Disordered" evidence="2">
    <location>
        <begin position="1306"/>
        <end position="1328"/>
    </location>
</feature>
<dbReference type="PROSITE" id="PS00018">
    <property type="entry name" value="EF_HAND_1"/>
    <property type="match status" value="1"/>
</dbReference>
<dbReference type="KEGG" id="tet:TTHERM_00391380"/>
<evidence type="ECO:0000256" key="2">
    <source>
        <dbReference type="SAM" id="MobiDB-lite"/>
    </source>
</evidence>
<feature type="compositionally biased region" description="Polar residues" evidence="2">
    <location>
        <begin position="1261"/>
        <end position="1270"/>
    </location>
</feature>
<sequence>MKKDDKELEEYIQREKNYFKHQRSLRQQINGGKLVNNNQTYHENSKQFLKTMYQPANLAQQSSHQQIYLKNFQDGVKNNQEQNVKSSQIIHTLQSKQLSPTHLSTDSNIKSLMNLQILPFNSSTDCQNSSIKNYYKSISNSQTDLQFQQSRDNFQQNDVNQIKSSNDIAYQDRMLHDKSAPHQEFVSRNSSLIIPKSSQSSKSKQLNEDNQNIFQSNAFNFQSKRGSLPNNIYLTPLHSRTHTPQGFQAINQNEQQNDGLKSQSNLQKALDSLGISQKLNNDKFFLSSSKNKLKKITQSDNSQIQQHLSDNIIQNKLSSQIKIQTSILEDKKIQIESSIISANKAQIMEQKRQKQPNNVYNKFSQFSIENDSKNITVKDFNKSNVSNLSIILSPKKVQQSTNFISSQNSPKSYNTTKEMLYETNIKKIKEKLELQLLELIPCDAFLIDEEEQQEVNQQDWKFKKLHFPKEEYYQTKFDKMSYNIINNRENNQTFQSKLFQILQNKDQIVVHTSQNKDLMHISERKDIVSLAQWYEDMLNQIYNESNLTKQSLNQQNDVTYSKLFGDLQAIHQACISEIIRQISIHSVERGQLLKKVQENLMFLMKEAFSRQYEEKIQFQKDVHKEIQSIHKDCINKIDYYIPLISKLTEELEKKDVLNKRIVLEFRYLKKKNHKLEKFLKEGRKEYKTLQQDYSKLKKQLEDLQVFHEQMSNKQQEEQQKMQEHFVKQLEQVVQQTQQQQEQQILKMKKENQQLKELQNKFEQEQKDLNQKYQINQTEIDDFEEQAQKEEFISVEMIQNNQERSQVSLYQIESTERQVIEMEGLDGLKFVLASVGIQVGQDLIQRNDQETETKDYFTTSEFETQTDAPPQKICLSQQSQTPLEWMKKINDSLQDSDQKNLKQSQNLTVKKEDSLFLKKVQSQIASNDKSQLKIDFNDRIDSPVNKYMNRTLSANKFTMFIEAISDDRIDVKSSSTDRNEQDMYSSFNRDNYQEEQKDLIEEQSISPKPINYKQTLENTLKANIEEDISDLHLILNSKQRFVLEVFQKIIDHNLLKESEYLNIEDLKLFIQDSNAFKYEENLRFRNIWNKCKLQLIDYVKSKIHLAEKEVEIEEANKNIDFGNNLYEKLIVEYENVLEQISSNSKKISNSKRNSVTLQNPISGTPSQNSIILETEDHEEDQNNTASAKKNKNKEQSNIQITVKKPQKEESSPQMKQNNSQIRMNKNKQTSSPKKKRQSLSIPVKQSSSSLARKSVESKFDQKNQNQQSTLIDDSISIEADLETERPESQKQKSQKTFSKIVSLVINKNKKSQGNQQKSVQQKNHDAPETISDDIIHKQIVQPKSSLIDLIKNYRFKKHQLRKKYGLQSSPNQDAAFNFLQTSGYKIMSTISKKNKGPIFTEQNTRKYISLIYNDKIKQIKSKDKSNPLHNVAYDFFLNKFGFKKLAEKNLVQFLRSLQYHNTVERVKMFLRFFGIDHEINYDIDDFNFYINCIIVLDENLPQIYQTFSIYSIPKVIEILFKQFENKVTQKILNKIKQDIEQLKYLTNEQSLKNKNVIDQDQALNCLLQAKIEEKKVNIIALRPIYLAGDVDNDQVIGYDEFVMLTRHIQGGMDKLTIMQLFFSNTDLIDDITQEKTMSFQQFAQISVENNLFNFEKQQAYLQHVEEWDQIKNINILKKCWQQKKDVLRLRFVKAQQYKNFYRLMIQKIDDYFLSQQYSQIDLQHYQQKQSLTKIQNSQSSLMEIEEPNQSPLPKQQKSHHNLSIPTQVLQQMDQEQQEKQNISWLLYKLLDDESKRVVVDLQIEQLIPSEFTCFADVIEQLASDNKFLTLNVNNRESPQQARS</sequence>
<feature type="compositionally biased region" description="Polar residues" evidence="2">
    <location>
        <begin position="1237"/>
        <end position="1250"/>
    </location>
</feature>
<proteinExistence type="predicted"/>
<protein>
    <recommendedName>
        <fullName evidence="5">EF-hand domain-containing protein</fullName>
    </recommendedName>
</protein>
<dbReference type="RefSeq" id="XP_001011813.2">
    <property type="nucleotide sequence ID" value="XM_001011813.2"/>
</dbReference>
<dbReference type="OrthoDB" id="301781at2759"/>
<evidence type="ECO:0000313" key="4">
    <source>
        <dbReference type="Proteomes" id="UP000009168"/>
    </source>
</evidence>
<feature type="compositionally biased region" description="Polar residues" evidence="2">
    <location>
        <begin position="1154"/>
        <end position="1170"/>
    </location>
</feature>
<keyword evidence="1" id="KW-0175">Coiled coil</keyword>
<name>Q233L2_TETTS</name>
<feature type="compositionally biased region" description="Low complexity" evidence="2">
    <location>
        <begin position="1143"/>
        <end position="1153"/>
    </location>
</feature>